<evidence type="ECO:0000256" key="1">
    <source>
        <dbReference type="ARBA" id="ARBA00003195"/>
    </source>
</evidence>
<dbReference type="STRING" id="6210.W6UUM6"/>
<protein>
    <recommendedName>
        <fullName evidence="4">NADH dehydrogenase [ubiquinone] 1 beta subcomplex subunit 11, mitochondrial</fullName>
    </recommendedName>
    <alternativeName>
        <fullName evidence="15">Complex I-ESSS</fullName>
    </alternativeName>
    <alternativeName>
        <fullName evidence="14">NADH-ubiquinone oxidoreductase ESSS subunit</fullName>
    </alternativeName>
</protein>
<keyword evidence="12" id="KW-0496">Mitochondrion</keyword>
<comment type="subcellular location">
    <subcellularLocation>
        <location evidence="2">Mitochondrion inner membrane</location>
        <topology evidence="2">Single-pass membrane protein</topology>
    </subcellularLocation>
</comment>
<comment type="function">
    <text evidence="1">Accessory subunit of the mitochondrial membrane respiratory chain NADH dehydrogenase (Complex I), that is believed not to be involved in catalysis. Complex I functions in the transfer of electrons from NADH to the respiratory chain. The immediate electron acceptor for the enzyme is believed to be ubiquinone.</text>
</comment>
<dbReference type="Pfam" id="PF10183">
    <property type="entry name" value="ESSS"/>
    <property type="match status" value="1"/>
</dbReference>
<evidence type="ECO:0000256" key="16">
    <source>
        <dbReference type="ARBA" id="ARBA00046528"/>
    </source>
</evidence>
<evidence type="ECO:0000256" key="17">
    <source>
        <dbReference type="SAM" id="Phobius"/>
    </source>
</evidence>
<evidence type="ECO:0000256" key="5">
    <source>
        <dbReference type="ARBA" id="ARBA00022448"/>
    </source>
</evidence>
<dbReference type="CTD" id="36336635"/>
<evidence type="ECO:0000256" key="6">
    <source>
        <dbReference type="ARBA" id="ARBA00022660"/>
    </source>
</evidence>
<evidence type="ECO:0000256" key="9">
    <source>
        <dbReference type="ARBA" id="ARBA00022946"/>
    </source>
</evidence>
<keyword evidence="13 17" id="KW-0472">Membrane</keyword>
<dbReference type="InterPro" id="IPR019329">
    <property type="entry name" value="NADH_UbQ_OxRdtase_ESSS_su"/>
</dbReference>
<sequence length="168" mass="19706">MYIRSVFTGFLRHSSLYWLASLPAPLRNISTSTVFLSSDPSFKHILQRNDLPEDVKMKIESEAKDMFKAQNTNDWIPYGWNDYDKIDDTSKYKTAAFLLMVCFTFGLAFQFWYRPRGIEGDWARREAFLELERRRKLGLPLVDPNLIPPERVKLPPKEQLGPDFKIIL</sequence>
<evidence type="ECO:0000313" key="18">
    <source>
        <dbReference type="EMBL" id="EUB64376.1"/>
    </source>
</evidence>
<evidence type="ECO:0000256" key="12">
    <source>
        <dbReference type="ARBA" id="ARBA00023128"/>
    </source>
</evidence>
<organism evidence="18 19">
    <name type="scientific">Echinococcus granulosus</name>
    <name type="common">Hydatid tapeworm</name>
    <dbReference type="NCBI Taxonomy" id="6210"/>
    <lineage>
        <taxon>Eukaryota</taxon>
        <taxon>Metazoa</taxon>
        <taxon>Spiralia</taxon>
        <taxon>Lophotrochozoa</taxon>
        <taxon>Platyhelminthes</taxon>
        <taxon>Cestoda</taxon>
        <taxon>Eucestoda</taxon>
        <taxon>Cyclophyllidea</taxon>
        <taxon>Taeniidae</taxon>
        <taxon>Echinococcus</taxon>
        <taxon>Echinococcus granulosus group</taxon>
    </lineage>
</organism>
<accession>W6UUM6</accession>
<evidence type="ECO:0000256" key="13">
    <source>
        <dbReference type="ARBA" id="ARBA00023136"/>
    </source>
</evidence>
<dbReference type="AlphaFoldDB" id="W6UUM6"/>
<proteinExistence type="inferred from homology"/>
<comment type="subunit">
    <text evidence="16">Complex I is composed of 45 different subunits. Interacts with BCAP31.</text>
</comment>
<dbReference type="PANTHER" id="PTHR13327:SF0">
    <property type="entry name" value="NADH DEHYDROGENASE [UBIQUINONE] 1 BETA SUBCOMPLEX SUBUNIT 11, MITOCHONDRIAL"/>
    <property type="match status" value="1"/>
</dbReference>
<keyword evidence="6" id="KW-0679">Respiratory chain</keyword>
<gene>
    <name evidence="18" type="ORF">EGR_00920</name>
</gene>
<keyword evidence="7 17" id="KW-0812">Transmembrane</keyword>
<dbReference type="OMA" id="HMELNEM"/>
<evidence type="ECO:0000313" key="19">
    <source>
        <dbReference type="Proteomes" id="UP000019149"/>
    </source>
</evidence>
<evidence type="ECO:0000256" key="14">
    <source>
        <dbReference type="ARBA" id="ARBA00030753"/>
    </source>
</evidence>
<keyword evidence="10" id="KW-0249">Electron transport</keyword>
<dbReference type="OrthoDB" id="5917019at2759"/>
<dbReference type="GO" id="GO:0005743">
    <property type="term" value="C:mitochondrial inner membrane"/>
    <property type="evidence" value="ECO:0007669"/>
    <property type="project" value="UniProtKB-SubCell"/>
</dbReference>
<evidence type="ECO:0000256" key="7">
    <source>
        <dbReference type="ARBA" id="ARBA00022692"/>
    </source>
</evidence>
<keyword evidence="5" id="KW-0813">Transport</keyword>
<keyword evidence="8" id="KW-0999">Mitochondrion inner membrane</keyword>
<keyword evidence="11 17" id="KW-1133">Transmembrane helix</keyword>
<comment type="caution">
    <text evidence="18">The sequence shown here is derived from an EMBL/GenBank/DDBJ whole genome shotgun (WGS) entry which is preliminary data.</text>
</comment>
<dbReference type="GeneID" id="36336635"/>
<evidence type="ECO:0000256" key="2">
    <source>
        <dbReference type="ARBA" id="ARBA00004434"/>
    </source>
</evidence>
<evidence type="ECO:0000256" key="4">
    <source>
        <dbReference type="ARBA" id="ARBA00018632"/>
    </source>
</evidence>
<name>W6UUM6_ECHGR</name>
<evidence type="ECO:0000256" key="11">
    <source>
        <dbReference type="ARBA" id="ARBA00022989"/>
    </source>
</evidence>
<reference evidence="18 19" key="1">
    <citation type="journal article" date="2013" name="Nat. Genet.">
        <title>The genome of the hydatid tapeworm Echinococcus granulosus.</title>
        <authorList>
            <person name="Zheng H."/>
            <person name="Zhang W."/>
            <person name="Zhang L."/>
            <person name="Zhang Z."/>
            <person name="Li J."/>
            <person name="Lu G."/>
            <person name="Zhu Y."/>
            <person name="Wang Y."/>
            <person name="Huang Y."/>
            <person name="Liu J."/>
            <person name="Kang H."/>
            <person name="Chen J."/>
            <person name="Wang L."/>
            <person name="Chen A."/>
            <person name="Yu S."/>
            <person name="Gao Z."/>
            <person name="Jin L."/>
            <person name="Gu W."/>
            <person name="Wang Z."/>
            <person name="Zhao L."/>
            <person name="Shi B."/>
            <person name="Wen H."/>
            <person name="Lin R."/>
            <person name="Jones M.K."/>
            <person name="Brejova B."/>
            <person name="Vinar T."/>
            <person name="Zhao G."/>
            <person name="McManus D.P."/>
            <person name="Chen Z."/>
            <person name="Zhou Y."/>
            <person name="Wang S."/>
        </authorList>
    </citation>
    <scope>NUCLEOTIDE SEQUENCE [LARGE SCALE GENOMIC DNA]</scope>
</reference>
<feature type="transmembrane region" description="Helical" evidence="17">
    <location>
        <begin position="95"/>
        <end position="113"/>
    </location>
</feature>
<dbReference type="KEGG" id="egl:EGR_00920"/>
<evidence type="ECO:0000256" key="10">
    <source>
        <dbReference type="ARBA" id="ARBA00022982"/>
    </source>
</evidence>
<dbReference type="Proteomes" id="UP000019149">
    <property type="component" value="Unassembled WGS sequence"/>
</dbReference>
<dbReference type="PANTHER" id="PTHR13327">
    <property type="entry name" value="NADH-UBIQUINONE OXIDOREDUCTASE ESSS SUBUNIT, MITOCHONDRIAL PRECURSOR"/>
    <property type="match status" value="1"/>
</dbReference>
<evidence type="ECO:0000256" key="15">
    <source>
        <dbReference type="ARBA" id="ARBA00031387"/>
    </source>
</evidence>
<keyword evidence="19" id="KW-1185">Reference proteome</keyword>
<dbReference type="RefSeq" id="XP_024355572.1">
    <property type="nucleotide sequence ID" value="XM_024490169.1"/>
</dbReference>
<keyword evidence="9" id="KW-0809">Transit peptide</keyword>
<evidence type="ECO:0000256" key="8">
    <source>
        <dbReference type="ARBA" id="ARBA00022792"/>
    </source>
</evidence>
<comment type="similarity">
    <text evidence="3">Belongs to the complex I NDUFB11 subunit family.</text>
</comment>
<evidence type="ECO:0000256" key="3">
    <source>
        <dbReference type="ARBA" id="ARBA00008915"/>
    </source>
</evidence>
<dbReference type="EMBL" id="APAU02000003">
    <property type="protein sequence ID" value="EUB64376.1"/>
    <property type="molecule type" value="Genomic_DNA"/>
</dbReference>